<evidence type="ECO:0000313" key="4">
    <source>
        <dbReference type="EMBL" id="KAI7840140.1"/>
    </source>
</evidence>
<dbReference type="InterPro" id="IPR003131">
    <property type="entry name" value="T1-type_BTB"/>
</dbReference>
<keyword evidence="5" id="KW-1185">Reference proteome</keyword>
<reference evidence="4" key="1">
    <citation type="submission" date="2020-11" db="EMBL/GenBank/DDBJ databases">
        <title>Chlorella ohadii genome sequencing and assembly.</title>
        <authorList>
            <person name="Murik O."/>
            <person name="Treves H."/>
            <person name="Kedem I."/>
            <person name="Shotland Y."/>
            <person name="Kaplan A."/>
        </authorList>
    </citation>
    <scope>NUCLEOTIDE SEQUENCE</scope>
    <source>
        <strain evidence="4">1</strain>
    </source>
</reference>
<feature type="domain" description="BTB" evidence="3">
    <location>
        <begin position="6"/>
        <end position="110"/>
    </location>
</feature>
<proteinExistence type="predicted"/>
<evidence type="ECO:0000313" key="5">
    <source>
        <dbReference type="Proteomes" id="UP001205105"/>
    </source>
</evidence>
<dbReference type="GO" id="GO:0051260">
    <property type="term" value="P:protein homooligomerization"/>
    <property type="evidence" value="ECO:0007669"/>
    <property type="project" value="InterPro"/>
</dbReference>
<evidence type="ECO:0000256" key="2">
    <source>
        <dbReference type="SAM" id="Coils"/>
    </source>
</evidence>
<dbReference type="Pfam" id="PF02214">
    <property type="entry name" value="BTB_2"/>
    <property type="match status" value="1"/>
</dbReference>
<comment type="caution">
    <text evidence="4">The sequence shown here is derived from an EMBL/GenBank/DDBJ whole genome shotgun (WGS) entry which is preliminary data.</text>
</comment>
<dbReference type="InterPro" id="IPR011333">
    <property type="entry name" value="SKP1/BTB/POZ_sf"/>
</dbReference>
<dbReference type="SUPFAM" id="SSF54695">
    <property type="entry name" value="POZ domain"/>
    <property type="match status" value="1"/>
</dbReference>
<feature type="coiled-coil region" evidence="2">
    <location>
        <begin position="98"/>
        <end position="205"/>
    </location>
</feature>
<dbReference type="InterPro" id="IPR045068">
    <property type="entry name" value="BACURD1-3"/>
</dbReference>
<keyword evidence="2" id="KW-0175">Coiled coil</keyword>
<name>A0AAD5H4Q4_9CHLO</name>
<accession>A0AAD5H4Q4</accession>
<dbReference type="InterPro" id="IPR000210">
    <property type="entry name" value="BTB/POZ_dom"/>
</dbReference>
<sequence>MAASDELIVLNVGGRLFHTTRATLTKHPDSMLAAMFRGDMQATALRDEQGHPFLDRDPAHFPFVLAYLRDGHIPPLPQGLLELRQLQVEAEFFAMAELAAAAAEAAATIEARRQAQQELEQGRAAALRAAEAAVAQAQQELDAIAEVLAPLRAAQQEAEALQEEMRRRAIADGEDNAPEEDPAEARRFIQQLEDAELHAARLKQQMRPQLAKEESITAQLHAALLARLCALGADLPAAEAQLRATHPQLAQAAARQPMF</sequence>
<organism evidence="4 5">
    <name type="scientific">Chlorella ohadii</name>
    <dbReference type="NCBI Taxonomy" id="2649997"/>
    <lineage>
        <taxon>Eukaryota</taxon>
        <taxon>Viridiplantae</taxon>
        <taxon>Chlorophyta</taxon>
        <taxon>core chlorophytes</taxon>
        <taxon>Trebouxiophyceae</taxon>
        <taxon>Chlorellales</taxon>
        <taxon>Chlorellaceae</taxon>
        <taxon>Chlorella clade</taxon>
        <taxon>Chlorella</taxon>
    </lineage>
</organism>
<dbReference type="AlphaFoldDB" id="A0AAD5H4Q4"/>
<comment type="pathway">
    <text evidence="1">Protein modification; protein ubiquitination.</text>
</comment>
<gene>
    <name evidence="4" type="ORF">COHA_006179</name>
</gene>
<dbReference type="PANTHER" id="PTHR11145:SF8">
    <property type="entry name" value="RE57120P"/>
    <property type="match status" value="1"/>
</dbReference>
<evidence type="ECO:0000256" key="1">
    <source>
        <dbReference type="ARBA" id="ARBA00004906"/>
    </source>
</evidence>
<evidence type="ECO:0000259" key="3">
    <source>
        <dbReference type="SMART" id="SM00225"/>
    </source>
</evidence>
<dbReference type="Proteomes" id="UP001205105">
    <property type="component" value="Unassembled WGS sequence"/>
</dbReference>
<dbReference type="Gene3D" id="3.30.710.10">
    <property type="entry name" value="Potassium Channel Kv1.1, Chain A"/>
    <property type="match status" value="1"/>
</dbReference>
<protein>
    <recommendedName>
        <fullName evidence="3">BTB domain-containing protein</fullName>
    </recommendedName>
</protein>
<dbReference type="EMBL" id="JADXDR010000084">
    <property type="protein sequence ID" value="KAI7840140.1"/>
    <property type="molecule type" value="Genomic_DNA"/>
</dbReference>
<dbReference type="SMART" id="SM00225">
    <property type="entry name" value="BTB"/>
    <property type="match status" value="1"/>
</dbReference>
<dbReference type="CDD" id="cd18316">
    <property type="entry name" value="BTB_POZ_KCTD-like"/>
    <property type="match status" value="1"/>
</dbReference>
<dbReference type="PANTHER" id="PTHR11145">
    <property type="entry name" value="BTB/POZ DOMAIN-CONTAINING ADAPTER FOR CUL3-MEDIATED RHOA DEGRADATION PROTEIN FAMILY MEMBER"/>
    <property type="match status" value="1"/>
</dbReference>